<keyword evidence="4 5" id="KW-0472">Membrane</keyword>
<protein>
    <submittedName>
        <fullName evidence="7">NfeD family protein</fullName>
    </submittedName>
</protein>
<evidence type="ECO:0000256" key="3">
    <source>
        <dbReference type="ARBA" id="ARBA00022989"/>
    </source>
</evidence>
<sequence length="146" mass="16614">MELELWHMWLLLTVGLFVIEIFISNFISICFGIGALLTGIIAYLNFSITEQIIVFAAFSFLSLFIIKPFIKKHSFSNQYIPELNQAKLIGREAIVMEEINDRKNIGRIIISGSTWKAKSQFGEVIPKDSFVEVLNIKQSIITVKSI</sequence>
<accession>A0ABT5VXT8</accession>
<dbReference type="EMBL" id="JAKJSC010000003">
    <property type="protein sequence ID" value="MDE5419323.1"/>
    <property type="molecule type" value="Genomic_DNA"/>
</dbReference>
<dbReference type="Proteomes" id="UP001528920">
    <property type="component" value="Unassembled WGS sequence"/>
</dbReference>
<dbReference type="PANTHER" id="PTHR33507:SF3">
    <property type="entry name" value="INNER MEMBRANE PROTEIN YBBJ"/>
    <property type="match status" value="1"/>
</dbReference>
<dbReference type="InterPro" id="IPR002810">
    <property type="entry name" value="NfeD-like_C"/>
</dbReference>
<feature type="domain" description="NfeD-like C-terminal" evidence="6">
    <location>
        <begin position="87"/>
        <end position="144"/>
    </location>
</feature>
<organism evidence="7 8">
    <name type="scientific">Paralabilibaculum antarcticum</name>
    <dbReference type="NCBI Taxonomy" id="2912572"/>
    <lineage>
        <taxon>Bacteria</taxon>
        <taxon>Pseudomonadati</taxon>
        <taxon>Bacteroidota</taxon>
        <taxon>Bacteroidia</taxon>
        <taxon>Marinilabiliales</taxon>
        <taxon>Marinifilaceae</taxon>
        <taxon>Paralabilibaculum</taxon>
    </lineage>
</organism>
<evidence type="ECO:0000313" key="7">
    <source>
        <dbReference type="EMBL" id="MDE5419323.1"/>
    </source>
</evidence>
<keyword evidence="3 5" id="KW-1133">Transmembrane helix</keyword>
<reference evidence="7 8" key="1">
    <citation type="submission" date="2022-01" db="EMBL/GenBank/DDBJ databases">
        <title>Labilibaculum sp. nov, a marine bacterium isolated from Antarctica.</title>
        <authorList>
            <person name="Dai W."/>
        </authorList>
    </citation>
    <scope>NUCLEOTIDE SEQUENCE [LARGE SCALE GENOMIC DNA]</scope>
    <source>
        <strain evidence="7 8">DW002</strain>
    </source>
</reference>
<dbReference type="InterPro" id="IPR052165">
    <property type="entry name" value="Membrane_assoc_protease"/>
</dbReference>
<evidence type="ECO:0000256" key="4">
    <source>
        <dbReference type="ARBA" id="ARBA00023136"/>
    </source>
</evidence>
<gene>
    <name evidence="7" type="ORF">L3049_15085</name>
</gene>
<keyword evidence="2 5" id="KW-0812">Transmembrane</keyword>
<evidence type="ECO:0000256" key="5">
    <source>
        <dbReference type="SAM" id="Phobius"/>
    </source>
</evidence>
<feature type="transmembrane region" description="Helical" evidence="5">
    <location>
        <begin position="52"/>
        <end position="70"/>
    </location>
</feature>
<dbReference type="InterPro" id="IPR012340">
    <property type="entry name" value="NA-bd_OB-fold"/>
</dbReference>
<dbReference type="RefSeq" id="WP_275110653.1">
    <property type="nucleotide sequence ID" value="NZ_JAKJSC010000003.1"/>
</dbReference>
<dbReference type="PANTHER" id="PTHR33507">
    <property type="entry name" value="INNER MEMBRANE PROTEIN YBBJ"/>
    <property type="match status" value="1"/>
</dbReference>
<proteinExistence type="predicted"/>
<evidence type="ECO:0000256" key="1">
    <source>
        <dbReference type="ARBA" id="ARBA00004141"/>
    </source>
</evidence>
<keyword evidence="8" id="KW-1185">Reference proteome</keyword>
<evidence type="ECO:0000313" key="8">
    <source>
        <dbReference type="Proteomes" id="UP001528920"/>
    </source>
</evidence>
<dbReference type="Gene3D" id="2.40.50.140">
    <property type="entry name" value="Nucleic acid-binding proteins"/>
    <property type="match status" value="1"/>
</dbReference>
<name>A0ABT5VXT8_9BACT</name>
<evidence type="ECO:0000256" key="2">
    <source>
        <dbReference type="ARBA" id="ARBA00022692"/>
    </source>
</evidence>
<evidence type="ECO:0000259" key="6">
    <source>
        <dbReference type="Pfam" id="PF01957"/>
    </source>
</evidence>
<dbReference type="SUPFAM" id="SSF141322">
    <property type="entry name" value="NfeD domain-like"/>
    <property type="match status" value="1"/>
</dbReference>
<comment type="caution">
    <text evidence="7">The sequence shown here is derived from an EMBL/GenBank/DDBJ whole genome shotgun (WGS) entry which is preliminary data.</text>
</comment>
<comment type="subcellular location">
    <subcellularLocation>
        <location evidence="1">Membrane</location>
        <topology evidence="1">Multi-pass membrane protein</topology>
    </subcellularLocation>
</comment>
<dbReference type="Pfam" id="PF01957">
    <property type="entry name" value="NfeD"/>
    <property type="match status" value="1"/>
</dbReference>